<dbReference type="AlphaFoldDB" id="A0A378MZF5"/>
<sequence length="58" mass="6476">MEKTRCLPNPTNINAEVAPQSTKAEALDFVEIDYQKAGSSEEGKRLIDKWLAEIKLAN</sequence>
<dbReference type="EMBL" id="UGPN01000002">
    <property type="protein sequence ID" value="STY60709.1"/>
    <property type="molecule type" value="Genomic_DNA"/>
</dbReference>
<gene>
    <name evidence="1" type="ORF">NCTC10638_01915</name>
</gene>
<dbReference type="Proteomes" id="UP000254802">
    <property type="component" value="Unassembled WGS sequence"/>
</dbReference>
<evidence type="ECO:0000313" key="1">
    <source>
        <dbReference type="EMBL" id="STY60709.1"/>
    </source>
</evidence>
<reference evidence="1 2" key="1">
    <citation type="submission" date="2018-06" db="EMBL/GenBank/DDBJ databases">
        <authorList>
            <consortium name="Pathogen Informatics"/>
            <person name="Doyle S."/>
        </authorList>
    </citation>
    <scope>NUCLEOTIDE SEQUENCE [LARGE SCALE GENOMIC DNA]</scope>
    <source>
        <strain evidence="1 2">NCTC10638</strain>
    </source>
</reference>
<name>A0A378MZF5_MANHA</name>
<evidence type="ECO:0000313" key="2">
    <source>
        <dbReference type="Proteomes" id="UP000254802"/>
    </source>
</evidence>
<protein>
    <submittedName>
        <fullName evidence="1">Uncharacterized protein</fullName>
    </submittedName>
</protein>
<organism evidence="1 2">
    <name type="scientific">Mannheimia haemolytica</name>
    <name type="common">Pasteurella haemolytica</name>
    <dbReference type="NCBI Taxonomy" id="75985"/>
    <lineage>
        <taxon>Bacteria</taxon>
        <taxon>Pseudomonadati</taxon>
        <taxon>Pseudomonadota</taxon>
        <taxon>Gammaproteobacteria</taxon>
        <taxon>Pasteurellales</taxon>
        <taxon>Pasteurellaceae</taxon>
        <taxon>Mannheimia</taxon>
    </lineage>
</organism>
<accession>A0A378MZF5</accession>
<proteinExistence type="predicted"/>